<accession>A0A844SEG7</accession>
<gene>
    <name evidence="1" type="ORF">GPL21_02240</name>
</gene>
<proteinExistence type="predicted"/>
<evidence type="ECO:0000313" key="1">
    <source>
        <dbReference type="EMBL" id="MVT63936.1"/>
    </source>
</evidence>
<dbReference type="EMBL" id="WQNF01000001">
    <property type="protein sequence ID" value="MVT63936.1"/>
    <property type="molecule type" value="Genomic_DNA"/>
</dbReference>
<organism evidence="1 2">
    <name type="scientific">Bradyrhizobium pachyrhizi</name>
    <dbReference type="NCBI Taxonomy" id="280333"/>
    <lineage>
        <taxon>Bacteria</taxon>
        <taxon>Pseudomonadati</taxon>
        <taxon>Pseudomonadota</taxon>
        <taxon>Alphaproteobacteria</taxon>
        <taxon>Hyphomicrobiales</taxon>
        <taxon>Nitrobacteraceae</taxon>
        <taxon>Bradyrhizobium</taxon>
    </lineage>
</organism>
<protein>
    <submittedName>
        <fullName evidence="1">Uncharacterized protein</fullName>
    </submittedName>
</protein>
<dbReference type="AlphaFoldDB" id="A0A844SEG7"/>
<dbReference type="RefSeq" id="WP_028352098.1">
    <property type="nucleotide sequence ID" value="NZ_LFIQ01000119.1"/>
</dbReference>
<dbReference type="Proteomes" id="UP000436468">
    <property type="component" value="Unassembled WGS sequence"/>
</dbReference>
<sequence>MAMSRIEVSAEEKELILMLREWKRDVRGFGSSEVLISRQHGRGWEIRLALNTDQVSSIGLSFGLAWNALAATQLGAAR</sequence>
<name>A0A844SEG7_9BRAD</name>
<evidence type="ECO:0000313" key="2">
    <source>
        <dbReference type="Proteomes" id="UP000436468"/>
    </source>
</evidence>
<comment type="caution">
    <text evidence="1">The sequence shown here is derived from an EMBL/GenBank/DDBJ whole genome shotgun (WGS) entry which is preliminary data.</text>
</comment>
<keyword evidence="2" id="KW-1185">Reference proteome</keyword>
<reference evidence="1 2" key="1">
    <citation type="submission" date="2019-12" db="EMBL/GenBank/DDBJ databases">
        <title>Draft genome sequences Bradyrhizobium cajani AMBPC1010, Bradyrhizobium pachyrhizi AMBPC1040 and Bradyrhizobium yuanmingense ALSPC3051, three plant growth promoting strains isolated from nodules of Cajanus cajan L. in Dominican Republic.</title>
        <authorList>
            <person name="Flores-Felix J.D."/>
            <person name="Araujo J."/>
            <person name="Diaz-Alcantara C."/>
            <person name="Gonzalez-Andres F."/>
            <person name="Velazquez E."/>
        </authorList>
    </citation>
    <scope>NUCLEOTIDE SEQUENCE [LARGE SCALE GENOMIC DNA]</scope>
    <source>
        <strain evidence="1 2">1040</strain>
    </source>
</reference>